<keyword evidence="10 14" id="KW-0472">Membrane</keyword>
<comment type="caution">
    <text evidence="17">The sequence shown here is derived from an EMBL/GenBank/DDBJ whole genome shotgun (WGS) entry which is preliminary data.</text>
</comment>
<evidence type="ECO:0000313" key="19">
    <source>
        <dbReference type="Proteomes" id="UP000639772"/>
    </source>
</evidence>
<evidence type="ECO:0000256" key="2">
    <source>
        <dbReference type="ARBA" id="ARBA00004906"/>
    </source>
</evidence>
<feature type="region of interest" description="Disordered" evidence="13">
    <location>
        <begin position="67"/>
        <end position="106"/>
    </location>
</feature>
<evidence type="ECO:0000256" key="6">
    <source>
        <dbReference type="ARBA" id="ARBA00022771"/>
    </source>
</evidence>
<comment type="similarity">
    <text evidence="11">Belongs to the RING-type zinc finger family. ATL subfamily.</text>
</comment>
<sequence>MAGVPSPTPPPPLPLPFPATITPSISSSSAAATRSGLLIAVALLVFAVVATVSFHQIRRILCSRISSSSATSPSSSSSSSSFTPSPTPLLRRIPSPSPTPPPNSDRDELIDSLPLFSLATAVTAVHKSPDCAVCLSRFRPHDELRLLPRCRHAFHHLCIDKWLRSTPSCPLCRSSVFQLAPDPPGGDSSRSSSFRVELGNVSRRRLAEEETDVAGPAIQRSYSLGSSFEYLVDEDVEAVVQGLMRRMDESKDVNDGGGRGGGASASESEGGGGRGWLREYLDRAASSASSSFSSLRMSGRFSVQRVNSVINESSTHDTGGDGRSWDLEAQGMGWVDESGFGGVYRWLIGM</sequence>
<evidence type="ECO:0000256" key="7">
    <source>
        <dbReference type="ARBA" id="ARBA00022786"/>
    </source>
</evidence>
<evidence type="ECO:0000256" key="14">
    <source>
        <dbReference type="SAM" id="Phobius"/>
    </source>
</evidence>
<dbReference type="PROSITE" id="PS50089">
    <property type="entry name" value="ZF_RING_2"/>
    <property type="match status" value="1"/>
</dbReference>
<keyword evidence="9 14" id="KW-1133">Transmembrane helix</keyword>
<keyword evidence="18" id="KW-1185">Reference proteome</keyword>
<dbReference type="PANTHER" id="PTHR45768:SF16">
    <property type="entry name" value="E3 UBIQUITIN-PROTEIN LIGASE ATL4"/>
    <property type="match status" value="1"/>
</dbReference>
<dbReference type="EMBL" id="JADCNL010000007">
    <property type="protein sequence ID" value="KAG0472793.1"/>
    <property type="molecule type" value="Genomic_DNA"/>
</dbReference>
<dbReference type="GO" id="GO:0008270">
    <property type="term" value="F:zinc ion binding"/>
    <property type="evidence" value="ECO:0007669"/>
    <property type="project" value="UniProtKB-KW"/>
</dbReference>
<name>A0A835QJL4_VANPL</name>
<evidence type="ECO:0000256" key="10">
    <source>
        <dbReference type="ARBA" id="ARBA00023136"/>
    </source>
</evidence>
<evidence type="ECO:0000256" key="5">
    <source>
        <dbReference type="ARBA" id="ARBA00022723"/>
    </source>
</evidence>
<dbReference type="CDD" id="cd16461">
    <property type="entry name" value="RING-H2_EL5-like"/>
    <property type="match status" value="1"/>
</dbReference>
<evidence type="ECO:0000313" key="17">
    <source>
        <dbReference type="EMBL" id="KAG0474530.1"/>
    </source>
</evidence>
<evidence type="ECO:0000313" key="16">
    <source>
        <dbReference type="EMBL" id="KAG0472793.1"/>
    </source>
</evidence>
<keyword evidence="4 14" id="KW-0812">Transmembrane</keyword>
<reference evidence="18 19" key="1">
    <citation type="journal article" date="2020" name="Nat. Food">
        <title>A phased Vanilla planifolia genome enables genetic improvement of flavour and production.</title>
        <authorList>
            <person name="Hasing T."/>
            <person name="Tang H."/>
            <person name="Brym M."/>
            <person name="Khazi F."/>
            <person name="Huang T."/>
            <person name="Chambers A.H."/>
        </authorList>
    </citation>
    <scope>NUCLEOTIDE SEQUENCE [LARGE SCALE GENOMIC DNA]</scope>
    <source>
        <tissue evidence="17">Leaf</tissue>
    </source>
</reference>
<comment type="pathway">
    <text evidence="2">Protein modification; protein ubiquitination.</text>
</comment>
<dbReference type="PANTHER" id="PTHR45768">
    <property type="entry name" value="E3 UBIQUITIN-PROTEIN LIGASE RNF13-LIKE"/>
    <property type="match status" value="1"/>
</dbReference>
<evidence type="ECO:0000256" key="3">
    <source>
        <dbReference type="ARBA" id="ARBA00022679"/>
    </source>
</evidence>
<dbReference type="OrthoDB" id="8062037at2759"/>
<feature type="compositionally biased region" description="Low complexity" evidence="13">
    <location>
        <begin position="67"/>
        <end position="94"/>
    </location>
</feature>
<keyword evidence="5" id="KW-0479">Metal-binding</keyword>
<evidence type="ECO:0000256" key="12">
    <source>
        <dbReference type="PROSITE-ProRule" id="PRU00175"/>
    </source>
</evidence>
<dbReference type="Proteomes" id="UP000639772">
    <property type="component" value="Chromosome 7"/>
</dbReference>
<dbReference type="InterPro" id="IPR013083">
    <property type="entry name" value="Znf_RING/FYVE/PHD"/>
</dbReference>
<evidence type="ECO:0000256" key="13">
    <source>
        <dbReference type="SAM" id="MobiDB-lite"/>
    </source>
</evidence>
<organism evidence="17 19">
    <name type="scientific">Vanilla planifolia</name>
    <name type="common">Vanilla</name>
    <dbReference type="NCBI Taxonomy" id="51239"/>
    <lineage>
        <taxon>Eukaryota</taxon>
        <taxon>Viridiplantae</taxon>
        <taxon>Streptophyta</taxon>
        <taxon>Embryophyta</taxon>
        <taxon>Tracheophyta</taxon>
        <taxon>Spermatophyta</taxon>
        <taxon>Magnoliopsida</taxon>
        <taxon>Liliopsida</taxon>
        <taxon>Asparagales</taxon>
        <taxon>Orchidaceae</taxon>
        <taxon>Vanilloideae</taxon>
        <taxon>Vanilleae</taxon>
        <taxon>Vanilla</taxon>
    </lineage>
</organism>
<dbReference type="EMBL" id="JADCNM010000007">
    <property type="protein sequence ID" value="KAG0474530.1"/>
    <property type="molecule type" value="Genomic_DNA"/>
</dbReference>
<evidence type="ECO:0000256" key="1">
    <source>
        <dbReference type="ARBA" id="ARBA00004167"/>
    </source>
</evidence>
<evidence type="ECO:0000313" key="18">
    <source>
        <dbReference type="Proteomes" id="UP000636800"/>
    </source>
</evidence>
<evidence type="ECO:0000256" key="8">
    <source>
        <dbReference type="ARBA" id="ARBA00022833"/>
    </source>
</evidence>
<gene>
    <name evidence="17" type="ORF">HPP92_014216</name>
    <name evidence="16" type="ORF">HPP92_014650</name>
</gene>
<dbReference type="Pfam" id="PF13639">
    <property type="entry name" value="zf-RING_2"/>
    <property type="match status" value="1"/>
</dbReference>
<accession>A0A835QJL4</accession>
<keyword evidence="6 12" id="KW-0863">Zinc-finger</keyword>
<evidence type="ECO:0000259" key="15">
    <source>
        <dbReference type="PROSITE" id="PS50089"/>
    </source>
</evidence>
<proteinExistence type="inferred from homology"/>
<feature type="transmembrane region" description="Helical" evidence="14">
    <location>
        <begin position="36"/>
        <end position="54"/>
    </location>
</feature>
<dbReference type="SMART" id="SM00184">
    <property type="entry name" value="RING"/>
    <property type="match status" value="1"/>
</dbReference>
<protein>
    <recommendedName>
        <fullName evidence="15">RING-type domain-containing protein</fullName>
    </recommendedName>
</protein>
<evidence type="ECO:0000256" key="4">
    <source>
        <dbReference type="ARBA" id="ARBA00022692"/>
    </source>
</evidence>
<comment type="subcellular location">
    <subcellularLocation>
        <location evidence="1">Membrane</location>
        <topology evidence="1">Single-pass membrane protein</topology>
    </subcellularLocation>
</comment>
<keyword evidence="8" id="KW-0862">Zinc</keyword>
<dbReference type="Proteomes" id="UP000636800">
    <property type="component" value="Chromosome 7"/>
</dbReference>
<feature type="compositionally biased region" description="Gly residues" evidence="13">
    <location>
        <begin position="255"/>
        <end position="272"/>
    </location>
</feature>
<dbReference type="AlphaFoldDB" id="A0A835QJL4"/>
<evidence type="ECO:0000256" key="9">
    <source>
        <dbReference type="ARBA" id="ARBA00022989"/>
    </source>
</evidence>
<dbReference type="Gene3D" id="3.30.40.10">
    <property type="entry name" value="Zinc/RING finger domain, C3HC4 (zinc finger)"/>
    <property type="match status" value="1"/>
</dbReference>
<evidence type="ECO:0000256" key="11">
    <source>
        <dbReference type="ARBA" id="ARBA00024209"/>
    </source>
</evidence>
<dbReference type="GO" id="GO:0016740">
    <property type="term" value="F:transferase activity"/>
    <property type="evidence" value="ECO:0007669"/>
    <property type="project" value="UniProtKB-KW"/>
</dbReference>
<feature type="domain" description="RING-type" evidence="15">
    <location>
        <begin position="131"/>
        <end position="173"/>
    </location>
</feature>
<dbReference type="GO" id="GO:0016567">
    <property type="term" value="P:protein ubiquitination"/>
    <property type="evidence" value="ECO:0007669"/>
    <property type="project" value="TreeGrafter"/>
</dbReference>
<feature type="region of interest" description="Disordered" evidence="13">
    <location>
        <begin position="249"/>
        <end position="272"/>
    </location>
</feature>
<dbReference type="GO" id="GO:0016020">
    <property type="term" value="C:membrane"/>
    <property type="evidence" value="ECO:0007669"/>
    <property type="project" value="UniProtKB-SubCell"/>
</dbReference>
<dbReference type="SUPFAM" id="SSF57850">
    <property type="entry name" value="RING/U-box"/>
    <property type="match status" value="1"/>
</dbReference>
<keyword evidence="7" id="KW-0833">Ubl conjugation pathway</keyword>
<keyword evidence="3" id="KW-0808">Transferase</keyword>
<dbReference type="InterPro" id="IPR001841">
    <property type="entry name" value="Znf_RING"/>
</dbReference>